<protein>
    <recommendedName>
        <fullName evidence="1">ATP-dependent DNA helicase</fullName>
        <ecNumber evidence="1">5.6.2.3</ecNumber>
    </recommendedName>
</protein>
<feature type="domain" description="DNA helicase Pif1-like 2B" evidence="4">
    <location>
        <begin position="1116"/>
        <end position="1162"/>
    </location>
</feature>
<dbReference type="Proteomes" id="UP000476176">
    <property type="component" value="Unassembled WGS sequence"/>
</dbReference>
<dbReference type="PANTHER" id="PTHR10492">
    <property type="match status" value="1"/>
</dbReference>
<comment type="catalytic activity">
    <reaction evidence="1">
        <text>ATP + H2O = ADP + phosphate + H(+)</text>
        <dbReference type="Rhea" id="RHEA:13065"/>
        <dbReference type="ChEBI" id="CHEBI:15377"/>
        <dbReference type="ChEBI" id="CHEBI:15378"/>
        <dbReference type="ChEBI" id="CHEBI:30616"/>
        <dbReference type="ChEBI" id="CHEBI:43474"/>
        <dbReference type="ChEBI" id="CHEBI:456216"/>
        <dbReference type="EC" id="5.6.2.3"/>
    </reaction>
</comment>
<dbReference type="Gene3D" id="3.40.50.300">
    <property type="entry name" value="P-loop containing nucleotide triphosphate hydrolases"/>
    <property type="match status" value="1"/>
</dbReference>
<dbReference type="PANTHER" id="PTHR10492:SF57">
    <property type="entry name" value="ATP-DEPENDENT DNA HELICASE"/>
    <property type="match status" value="1"/>
</dbReference>
<dbReference type="SUPFAM" id="SSF52540">
    <property type="entry name" value="P-loop containing nucleoside triphosphate hydrolases"/>
    <property type="match status" value="2"/>
</dbReference>
<evidence type="ECO:0000259" key="3">
    <source>
        <dbReference type="Pfam" id="PF14214"/>
    </source>
</evidence>
<sequence length="1283" mass="146838">MGHYLGSLLPRTDRFTNEPVPPKFAQIYIVDPEMQQRAERRRGIFADLGSGTLLDIEQMMAEHNPFAQQFLNYAEKLRADRAEGKDVVDLVYRLHETKSNPRTHNLPTVSEVGATLIEDGDLDSPRDILLWAKDHRLLRLFETNPMYDPLQYPLLLPHGELGWTFTDEYADNIERRSKREMSLREHVAYRLFQKVDDESALHQGGRLFQQYCVDQRAQCEQEQLRWIASHQAELRADQYRGVQDALLNEATTVLNEGEGLLTEYDRETGTLQHPDGDHRRPDHFLNQIGKRIVLPSTHSGSPRAMYKSYQDSMAIVREYGKPDVFVTMTCNPTWEEIQEKIPEPNQSAQDRPDIVARVWQQKLAELLKDLDEGVLGRVMTRIYVVEFQKRGLPHAHILVILADEDKPRRREIIDKLVSAELPDAELNPQLYETILTSMMHGPCGAANPNSPCMKDGKCTKGYPKPLVEVTQGNINGFPVYRRRRRPPGVLKFKGREYDNATINQWVVPYNLYLSQKYNCHINVEVCTALTAVKYLYTYVYKGSDKAVITVETVRGESHRAMIERNEILRYLNARYISPVEACMRLLDFSVQGKTHSIVQLTIHLGNEQLVTFRSSDNPDQVLTRGRHTMLTRFFELCASEAPENQEAKTMVYQDIPKKFRWDAKTKRWVRRKRFQAAIGRMVHVSPRDMNKFYMRVLLCHRKGPQSFEQLRTVDGVTYETYRQAALKLGYLEDDAEWVACMTEAAAFKKPYELRQLFATIIVYSQVSEVRQLWDQFYDDLSQDYAYTYRALQGQEKEDLIQFKTLKSLHDLLQINGYAVAEKSTLVRHILAKVRLSGKIAIAVASSGIASLLLMGGRTAHSMFRIPLKLNDKSTCAIYKQSNLKTLIQRASLVIWDEAPMTHRHAFEAVDRTLRDIMDNDQEPFGGKVFVLSGDFRQILPVVVRGTPAETIDACLKSSSLWSHFKQVHLTENMRVQSARSESTAAELAVFSEFLLQVGDGRHEVNRSLGKDFVKIPRDMLIDNAEPDHDMDEDEDILPGAVPRGLKNIIDVMYADINNPDIATDEYFADRTILTTTNAVVQRINEAVSQRLSGDSHEYLSVDSVDDDNEGNFFEPEVLHTVNINGIPPHKLTLKEGAPIMMMRNLNPDLGLCNGMRLRVVKLKPHVIHATIMTGERQGQDVLIPRIVFVSDGDSRDSPFHLRRKQFPVVPAFAMTINKAQGQTVQNLGLYLATPCFFHGHLYVALSRVTSRSKFKALIEYPQLEEDDGVYTDNIVYRQIFGTT</sequence>
<keyword evidence="1" id="KW-0067">ATP-binding</keyword>
<dbReference type="EMBL" id="QXGC01000177">
    <property type="protein sequence ID" value="KAE9246110.1"/>
    <property type="molecule type" value="Genomic_DNA"/>
</dbReference>
<evidence type="ECO:0000259" key="2">
    <source>
        <dbReference type="Pfam" id="PF05970"/>
    </source>
</evidence>
<dbReference type="GO" id="GO:0005524">
    <property type="term" value="F:ATP binding"/>
    <property type="evidence" value="ECO:0007669"/>
    <property type="project" value="UniProtKB-KW"/>
</dbReference>
<accession>A0A6G0PHD9</accession>
<evidence type="ECO:0000256" key="1">
    <source>
        <dbReference type="RuleBase" id="RU363044"/>
    </source>
</evidence>
<dbReference type="CDD" id="cd18809">
    <property type="entry name" value="SF1_C_RecD"/>
    <property type="match status" value="1"/>
</dbReference>
<keyword evidence="1" id="KW-0378">Hydrolase</keyword>
<keyword evidence="1" id="KW-0347">Helicase</keyword>
<dbReference type="GO" id="GO:0016787">
    <property type="term" value="F:hydrolase activity"/>
    <property type="evidence" value="ECO:0007669"/>
    <property type="project" value="UniProtKB-KW"/>
</dbReference>
<comment type="cofactor">
    <cofactor evidence="1">
        <name>Mg(2+)</name>
        <dbReference type="ChEBI" id="CHEBI:18420"/>
    </cofactor>
</comment>
<dbReference type="Pfam" id="PF05970">
    <property type="entry name" value="PIF1"/>
    <property type="match status" value="1"/>
</dbReference>
<feature type="domain" description="Helitron helicase-like" evidence="3">
    <location>
        <begin position="186"/>
        <end position="399"/>
    </location>
</feature>
<evidence type="ECO:0000259" key="4">
    <source>
        <dbReference type="Pfam" id="PF21530"/>
    </source>
</evidence>
<organism evidence="5 6">
    <name type="scientific">Phytophthora fragariae</name>
    <dbReference type="NCBI Taxonomy" id="53985"/>
    <lineage>
        <taxon>Eukaryota</taxon>
        <taxon>Sar</taxon>
        <taxon>Stramenopiles</taxon>
        <taxon>Oomycota</taxon>
        <taxon>Peronosporomycetes</taxon>
        <taxon>Peronosporales</taxon>
        <taxon>Peronosporaceae</taxon>
        <taxon>Phytophthora</taxon>
    </lineage>
</organism>
<name>A0A6G0PHD9_9STRA</name>
<reference evidence="5 6" key="1">
    <citation type="submission" date="2018-09" db="EMBL/GenBank/DDBJ databases">
        <title>Genomic investigation of the strawberry pathogen Phytophthora fragariae indicates pathogenicity is determined by transcriptional variation in three key races.</title>
        <authorList>
            <person name="Adams T.M."/>
            <person name="Armitage A.D."/>
            <person name="Sobczyk M.K."/>
            <person name="Bates H.J."/>
            <person name="Dunwell J.M."/>
            <person name="Nellist C.F."/>
            <person name="Harrison R.J."/>
        </authorList>
    </citation>
    <scope>NUCLEOTIDE SEQUENCE [LARGE SCALE GENOMIC DNA]</scope>
    <source>
        <strain evidence="5 6">BC-23</strain>
    </source>
</reference>
<comment type="caution">
    <text evidence="5">The sequence shown here is derived from an EMBL/GenBank/DDBJ whole genome shotgun (WGS) entry which is preliminary data.</text>
</comment>
<evidence type="ECO:0000313" key="6">
    <source>
        <dbReference type="Proteomes" id="UP000476176"/>
    </source>
</evidence>
<dbReference type="Pfam" id="PF21530">
    <property type="entry name" value="Pif1_2B_dom"/>
    <property type="match status" value="1"/>
</dbReference>
<evidence type="ECO:0000313" key="5">
    <source>
        <dbReference type="EMBL" id="KAE9246110.1"/>
    </source>
</evidence>
<feature type="domain" description="DNA helicase Pif1-like DEAD-box helicase" evidence="2">
    <location>
        <begin position="806"/>
        <end position="1003"/>
    </location>
</feature>
<dbReference type="InterPro" id="IPR027417">
    <property type="entry name" value="P-loop_NTPase"/>
</dbReference>
<keyword evidence="1" id="KW-0234">DNA repair</keyword>
<keyword evidence="1" id="KW-0547">Nucleotide-binding</keyword>
<dbReference type="Pfam" id="PF14214">
    <property type="entry name" value="Helitron_like_N"/>
    <property type="match status" value="1"/>
</dbReference>
<dbReference type="InterPro" id="IPR049163">
    <property type="entry name" value="Pif1-like_2B_dom"/>
</dbReference>
<dbReference type="GO" id="GO:0000723">
    <property type="term" value="P:telomere maintenance"/>
    <property type="evidence" value="ECO:0007669"/>
    <property type="project" value="InterPro"/>
</dbReference>
<comment type="similarity">
    <text evidence="1">Belongs to the helicase family.</text>
</comment>
<keyword evidence="1" id="KW-0227">DNA damage</keyword>
<dbReference type="GO" id="GO:0006310">
    <property type="term" value="P:DNA recombination"/>
    <property type="evidence" value="ECO:0007669"/>
    <property type="project" value="UniProtKB-KW"/>
</dbReference>
<dbReference type="GO" id="GO:0043139">
    <property type="term" value="F:5'-3' DNA helicase activity"/>
    <property type="evidence" value="ECO:0007669"/>
    <property type="project" value="UniProtKB-EC"/>
</dbReference>
<gene>
    <name evidence="5" type="ORF">PF004_g4959</name>
</gene>
<dbReference type="GO" id="GO:0006281">
    <property type="term" value="P:DNA repair"/>
    <property type="evidence" value="ECO:0007669"/>
    <property type="project" value="UniProtKB-KW"/>
</dbReference>
<dbReference type="InterPro" id="IPR025476">
    <property type="entry name" value="Helitron_helicase-like"/>
</dbReference>
<dbReference type="EC" id="5.6.2.3" evidence="1"/>
<proteinExistence type="inferred from homology"/>
<dbReference type="InterPro" id="IPR010285">
    <property type="entry name" value="DNA_helicase_pif1-like_DEAD"/>
</dbReference>
<keyword evidence="1" id="KW-0233">DNA recombination</keyword>